<dbReference type="RefSeq" id="WP_193942225.1">
    <property type="nucleotide sequence ID" value="NZ_JADEWB010000022.1"/>
</dbReference>
<dbReference type="InterPro" id="IPR041685">
    <property type="entry name" value="AAA_GajA/Old/RecF-like"/>
</dbReference>
<evidence type="ECO:0000313" key="3">
    <source>
        <dbReference type="Proteomes" id="UP000606776"/>
    </source>
</evidence>
<dbReference type="InterPro" id="IPR051396">
    <property type="entry name" value="Bact_Antivir_Def_Nuclease"/>
</dbReference>
<dbReference type="Gene3D" id="3.40.50.300">
    <property type="entry name" value="P-loop containing nucleotide triphosphate hydrolases"/>
    <property type="match status" value="1"/>
</dbReference>
<dbReference type="PANTHER" id="PTHR43581">
    <property type="entry name" value="ATP/GTP PHOSPHATASE"/>
    <property type="match status" value="1"/>
</dbReference>
<dbReference type="PANTHER" id="PTHR43581:SF4">
    <property type="entry name" value="ATP_GTP PHOSPHATASE"/>
    <property type="match status" value="1"/>
</dbReference>
<protein>
    <submittedName>
        <fullName evidence="2">AAA family ATPase</fullName>
    </submittedName>
</protein>
<organism evidence="2 3">
    <name type="scientific">Sphaerospermopsis aphanizomenoides LEGE 00250</name>
    <dbReference type="NCBI Taxonomy" id="2777972"/>
    <lineage>
        <taxon>Bacteria</taxon>
        <taxon>Bacillati</taxon>
        <taxon>Cyanobacteriota</taxon>
        <taxon>Cyanophyceae</taxon>
        <taxon>Nostocales</taxon>
        <taxon>Aphanizomenonaceae</taxon>
        <taxon>Sphaerospermopsis</taxon>
        <taxon>Sphaerospermopsis aphanizomenoides</taxon>
    </lineage>
</organism>
<dbReference type="Proteomes" id="UP000606776">
    <property type="component" value="Unassembled WGS sequence"/>
</dbReference>
<sequence length="559" mass="63999">MSLKEREKREKEIHLAYDLICKIAKIDQQYLLELANSMINGKAGYTEAILKGINKKLEENLNFPGYWVQDRKFGLLISARDHDLVFTIRDRTGTNYSFSERSTGLKYFLSYYIQYLAHEPQNKNPEILVMDEPDAYLSSQAQQDLLKIFDKFSNPDNEKPPIQVVYVTHSPFLIDKNHSERIRVLKKEEEGTRLIKDAARNHYEPLRSAFGAFLGETAFIGNCNLMVEGQGDQILIAGAATYLRSFNVSKRETLDLNQITIVPAGGASQIPYLVYLARGRDVVQPAVIVLLDSDEGGHNAKKNLKRGGIKNKQLLQEDLILQIGDLANDSDVTLPPNNKLIEIEDLIPLAISVQAAQLYAKELCEATDTLIKKITEDSISKKLTGENTVFDAIKSCFQEIFKDSTHRELQKVPFARSVVETIRKLSKEKISQKGLTEFENNFKALFRRIYEMKNKAERELKKERITQVIDRVLQNFLQDHPVTARREDAMDILDEIEAMLDSNRKGDDNIKLQIENIRTTYKLAHDMMKPIDNYEQFKEDIGKVKFAGIIDSQDEEEEE</sequence>
<reference evidence="2 3" key="1">
    <citation type="submission" date="2020-10" db="EMBL/GenBank/DDBJ databases">
        <authorList>
            <person name="Castelo-Branco R."/>
            <person name="Eusebio N."/>
            <person name="Adriana R."/>
            <person name="Vieira A."/>
            <person name="Brugerolle De Fraissinette N."/>
            <person name="Rezende De Castro R."/>
            <person name="Schneider M.P."/>
            <person name="Vasconcelos V."/>
            <person name="Leao P.N."/>
        </authorList>
    </citation>
    <scope>NUCLEOTIDE SEQUENCE [LARGE SCALE GENOMIC DNA]</scope>
    <source>
        <strain evidence="2 3">LEGE 00250</strain>
    </source>
</reference>
<dbReference type="Pfam" id="PF13175">
    <property type="entry name" value="AAA_15"/>
    <property type="match status" value="1"/>
</dbReference>
<gene>
    <name evidence="2" type="ORF">IQ227_06400</name>
</gene>
<evidence type="ECO:0000259" key="1">
    <source>
        <dbReference type="Pfam" id="PF13175"/>
    </source>
</evidence>
<name>A0ABR9VB18_9CYAN</name>
<dbReference type="InterPro" id="IPR027417">
    <property type="entry name" value="P-loop_NTPase"/>
</dbReference>
<comment type="caution">
    <text evidence="2">The sequence shown here is derived from an EMBL/GenBank/DDBJ whole genome shotgun (WGS) entry which is preliminary data.</text>
</comment>
<dbReference type="EMBL" id="JADEWB010000022">
    <property type="protein sequence ID" value="MBE9235675.1"/>
    <property type="molecule type" value="Genomic_DNA"/>
</dbReference>
<dbReference type="CDD" id="cd00267">
    <property type="entry name" value="ABC_ATPase"/>
    <property type="match status" value="1"/>
</dbReference>
<evidence type="ECO:0000313" key="2">
    <source>
        <dbReference type="EMBL" id="MBE9235675.1"/>
    </source>
</evidence>
<keyword evidence="3" id="KW-1185">Reference proteome</keyword>
<accession>A0ABR9VB18</accession>
<dbReference type="SUPFAM" id="SSF52540">
    <property type="entry name" value="P-loop containing nucleoside triphosphate hydrolases"/>
    <property type="match status" value="1"/>
</dbReference>
<proteinExistence type="predicted"/>
<feature type="domain" description="Endonuclease GajA/Old nuclease/RecF-like AAA" evidence="1">
    <location>
        <begin position="5"/>
        <end position="174"/>
    </location>
</feature>